<proteinExistence type="predicted"/>
<dbReference type="AlphaFoldDB" id="A0A0G4M9H0"/>
<evidence type="ECO:0000313" key="2">
    <source>
        <dbReference type="Proteomes" id="UP000045706"/>
    </source>
</evidence>
<dbReference type="EMBL" id="CVQI01023335">
    <property type="protein sequence ID" value="CRK30944.1"/>
    <property type="molecule type" value="Genomic_DNA"/>
</dbReference>
<sequence length="151" mass="16146">HWVIKRGPLLSPQSQSLESIYSADTIRPVWGVFHFSGTIAPRHSRYNNHLQPSSVSMFKQAIRVGPRQAAHAMRMVRSSRSYATTGGNDAAESKANTGSFKSTWVLIGGGTALVGAMLATMMGSPDATVAAAKNADPEGVAHMRPPNQTKT</sequence>
<dbReference type="Proteomes" id="UP000045706">
    <property type="component" value="Unassembled WGS sequence"/>
</dbReference>
<reference evidence="2" key="1">
    <citation type="submission" date="2015-05" db="EMBL/GenBank/DDBJ databases">
        <authorList>
            <person name="Fogelqvist Johan"/>
        </authorList>
    </citation>
    <scope>NUCLEOTIDE SEQUENCE [LARGE SCALE GENOMIC DNA]</scope>
</reference>
<accession>A0A0G4M9H0</accession>
<feature type="non-terminal residue" evidence="1">
    <location>
        <position position="1"/>
    </location>
</feature>
<organism evidence="1 2">
    <name type="scientific">Verticillium longisporum</name>
    <name type="common">Verticillium dahliae var. longisporum</name>
    <dbReference type="NCBI Taxonomy" id="100787"/>
    <lineage>
        <taxon>Eukaryota</taxon>
        <taxon>Fungi</taxon>
        <taxon>Dikarya</taxon>
        <taxon>Ascomycota</taxon>
        <taxon>Pezizomycotina</taxon>
        <taxon>Sordariomycetes</taxon>
        <taxon>Hypocreomycetidae</taxon>
        <taxon>Glomerellales</taxon>
        <taxon>Plectosphaerellaceae</taxon>
        <taxon>Verticillium</taxon>
    </lineage>
</organism>
<protein>
    <submittedName>
        <fullName evidence="1">Uncharacterized protein</fullName>
    </submittedName>
</protein>
<name>A0A0G4M9H0_VERLO</name>
<gene>
    <name evidence="1" type="ORF">BN1723_003696</name>
</gene>
<evidence type="ECO:0000313" key="1">
    <source>
        <dbReference type="EMBL" id="CRK30944.1"/>
    </source>
</evidence>